<reference evidence="1 2" key="1">
    <citation type="journal article" date="2018" name="Sci. Rep.">
        <title>Genomic diversity and distribution of Bifidobacterium longum subsp. longum across the human lifespan.</title>
        <authorList>
            <person name="Odamaki T."/>
            <person name="Bottacini F."/>
            <person name="Kato K."/>
            <person name="Mitsuyama E."/>
            <person name="Yoshida K."/>
            <person name="Horigome A."/>
            <person name="Xiao J.Z."/>
            <person name="van Sinderen D."/>
        </authorList>
    </citation>
    <scope>NUCLEOTIDE SEQUENCE [LARGE SCALE GENOMIC DNA]</scope>
    <source>
        <strain evidence="1 2">MCC10002</strain>
    </source>
</reference>
<evidence type="ECO:0000313" key="2">
    <source>
        <dbReference type="Proteomes" id="UP000293701"/>
    </source>
</evidence>
<dbReference type="AlphaFoldDB" id="A0A4R0S970"/>
<proteinExistence type="predicted"/>
<dbReference type="Proteomes" id="UP000293701">
    <property type="component" value="Unassembled WGS sequence"/>
</dbReference>
<name>A0A4R0S970_BIFLL</name>
<sequence>MNTNKMQSFAAEARTSLMKAVRARIDLHRKYNFINYLPAYINIKHPGGGFDLTGKIKATNFVQKKNEEHAKPDLVAKPVVKLAQAETFELTEAKEERLSQIIAEIKRQVLGIFTDEIYQSLRSV</sequence>
<gene>
    <name evidence="1" type="ORF">MCC10002_0975</name>
</gene>
<accession>A0A4R0S970</accession>
<evidence type="ECO:0000313" key="1">
    <source>
        <dbReference type="EMBL" id="TCD74468.1"/>
    </source>
</evidence>
<dbReference type="EMBL" id="SHPM01000018">
    <property type="protein sequence ID" value="TCD74468.1"/>
    <property type="molecule type" value="Genomic_DNA"/>
</dbReference>
<protein>
    <submittedName>
        <fullName evidence="1">Uncharacterized protein</fullName>
    </submittedName>
</protein>
<dbReference type="RefSeq" id="WP_206874048.1">
    <property type="nucleotide sequence ID" value="NZ_BNHF01000015.1"/>
</dbReference>
<organism evidence="1 2">
    <name type="scientific">Bifidobacterium longum subsp. longum</name>
    <dbReference type="NCBI Taxonomy" id="1679"/>
    <lineage>
        <taxon>Bacteria</taxon>
        <taxon>Bacillati</taxon>
        <taxon>Actinomycetota</taxon>
        <taxon>Actinomycetes</taxon>
        <taxon>Bifidobacteriales</taxon>
        <taxon>Bifidobacteriaceae</taxon>
        <taxon>Bifidobacterium</taxon>
    </lineage>
</organism>
<comment type="caution">
    <text evidence="1">The sequence shown here is derived from an EMBL/GenBank/DDBJ whole genome shotgun (WGS) entry which is preliminary data.</text>
</comment>